<sequence length="181" mass="19264">MGRVSEGGAGVAPSCLAGIQWRSLMYAMVNRLGRGCSMGQGHDAGRLAGLALLGLALLAPLVTFAPTTAMSATALAGEWSGEGTVTKTEGPTEKVRCRVSYRQESAKIFGVVAQCASTSNKMKQTGELLEVRPGVYTGEFKLMEYDVSGRVRVVIDGEDSETQTVTFKSRKGEGEVILKRR</sequence>
<feature type="transmembrane region" description="Helical" evidence="1">
    <location>
        <begin position="47"/>
        <end position="65"/>
    </location>
</feature>
<evidence type="ECO:0000313" key="2">
    <source>
        <dbReference type="EMBL" id="ODS00113.1"/>
    </source>
</evidence>
<keyword evidence="3" id="KW-1185">Reference proteome</keyword>
<gene>
    <name evidence="2" type="ORF">AUC68_03075</name>
</gene>
<protein>
    <submittedName>
        <fullName evidence="2">Uncharacterized protein</fullName>
    </submittedName>
</protein>
<keyword evidence="1" id="KW-0812">Transmembrane</keyword>
<proteinExistence type="predicted"/>
<name>A0A1E3W2T8_9HYPH</name>
<dbReference type="STRING" id="1774968.AUC68_03075"/>
<comment type="caution">
    <text evidence="2">The sequence shown here is derived from an EMBL/GenBank/DDBJ whole genome shotgun (WGS) entry which is preliminary data.</text>
</comment>
<dbReference type="AlphaFoldDB" id="A0A1E3W2T8"/>
<keyword evidence="1" id="KW-0472">Membrane</keyword>
<evidence type="ECO:0000256" key="1">
    <source>
        <dbReference type="SAM" id="Phobius"/>
    </source>
</evidence>
<organism evidence="2 3">
    <name type="scientific">Methyloceanibacter methanicus</name>
    <dbReference type="NCBI Taxonomy" id="1774968"/>
    <lineage>
        <taxon>Bacteria</taxon>
        <taxon>Pseudomonadati</taxon>
        <taxon>Pseudomonadota</taxon>
        <taxon>Alphaproteobacteria</taxon>
        <taxon>Hyphomicrobiales</taxon>
        <taxon>Hyphomicrobiaceae</taxon>
        <taxon>Methyloceanibacter</taxon>
    </lineage>
</organism>
<evidence type="ECO:0000313" key="3">
    <source>
        <dbReference type="Proteomes" id="UP000094501"/>
    </source>
</evidence>
<dbReference type="EMBL" id="LPWG01000010">
    <property type="protein sequence ID" value="ODS00113.1"/>
    <property type="molecule type" value="Genomic_DNA"/>
</dbReference>
<dbReference type="Proteomes" id="UP000094501">
    <property type="component" value="Unassembled WGS sequence"/>
</dbReference>
<keyword evidence="1" id="KW-1133">Transmembrane helix</keyword>
<reference evidence="2 3" key="1">
    <citation type="journal article" date="2016" name="Environ. Microbiol.">
        <title>New Methyloceanibacter diversity from North Sea sediments includes methanotroph containing solely the soluble methane monooxygenase.</title>
        <authorList>
            <person name="Vekeman B."/>
            <person name="Kerckhof F.M."/>
            <person name="Cremers G."/>
            <person name="de Vos P."/>
            <person name="Vandamme P."/>
            <person name="Boon N."/>
            <person name="Op den Camp H.J."/>
            <person name="Heylen K."/>
        </authorList>
    </citation>
    <scope>NUCLEOTIDE SEQUENCE [LARGE SCALE GENOMIC DNA]</scope>
    <source>
        <strain evidence="2 3">R-67174</strain>
    </source>
</reference>
<accession>A0A1E3W2T8</accession>